<sequence>MLLRTDPTDWQLAIGTVLFMLIKIYQITGRKSMVLGRLYRSGYCKRTGVLFLFSLTI</sequence>
<gene>
    <name evidence="2" type="ORF">CLOSTHATH_01915</name>
</gene>
<organism evidence="2 3">
    <name type="scientific">Hungatella hathewayi DSM 13479</name>
    <dbReference type="NCBI Taxonomy" id="566550"/>
    <lineage>
        <taxon>Bacteria</taxon>
        <taxon>Bacillati</taxon>
        <taxon>Bacillota</taxon>
        <taxon>Clostridia</taxon>
        <taxon>Lachnospirales</taxon>
        <taxon>Lachnospiraceae</taxon>
        <taxon>Hungatella</taxon>
    </lineage>
</organism>
<reference evidence="2 3" key="1">
    <citation type="submission" date="2010-01" db="EMBL/GenBank/DDBJ databases">
        <authorList>
            <person name="Weinstock G."/>
            <person name="Sodergren E."/>
            <person name="Clifton S."/>
            <person name="Fulton L."/>
            <person name="Fulton B."/>
            <person name="Courtney L."/>
            <person name="Fronick C."/>
            <person name="Harrison M."/>
            <person name="Strong C."/>
            <person name="Farmer C."/>
            <person name="Delahaunty K."/>
            <person name="Markovic C."/>
            <person name="Hall O."/>
            <person name="Minx P."/>
            <person name="Tomlinson C."/>
            <person name="Mitreva M."/>
            <person name="Nelson J."/>
            <person name="Hou S."/>
            <person name="Wollam A."/>
            <person name="Pepin K.H."/>
            <person name="Johnson M."/>
            <person name="Bhonagiri V."/>
            <person name="Nash W.E."/>
            <person name="Warren W."/>
            <person name="Chinwalla A."/>
            <person name="Mardis E.R."/>
            <person name="Wilson R.K."/>
        </authorList>
    </citation>
    <scope>NUCLEOTIDE SEQUENCE [LARGE SCALE GENOMIC DNA]</scope>
    <source>
        <strain evidence="2 3">DSM 13479</strain>
    </source>
</reference>
<keyword evidence="1" id="KW-0812">Transmembrane</keyword>
<evidence type="ECO:0000256" key="1">
    <source>
        <dbReference type="SAM" id="Phobius"/>
    </source>
</evidence>
<proteinExistence type="predicted"/>
<dbReference type="HOGENOM" id="CLU_2990558_0_0_9"/>
<dbReference type="Proteomes" id="UP000004968">
    <property type="component" value="Unassembled WGS sequence"/>
</dbReference>
<dbReference type="EMBL" id="ACIO01000143">
    <property type="protein sequence ID" value="EFC99884.1"/>
    <property type="molecule type" value="Genomic_DNA"/>
</dbReference>
<accession>D3AE85</accession>
<name>D3AE85_9FIRM</name>
<feature type="transmembrane region" description="Helical" evidence="1">
    <location>
        <begin position="12"/>
        <end position="28"/>
    </location>
</feature>
<evidence type="ECO:0000313" key="3">
    <source>
        <dbReference type="Proteomes" id="UP000004968"/>
    </source>
</evidence>
<protein>
    <submittedName>
        <fullName evidence="2">Uncharacterized protein</fullName>
    </submittedName>
</protein>
<keyword evidence="1" id="KW-0472">Membrane</keyword>
<comment type="caution">
    <text evidence="2">The sequence shown here is derived from an EMBL/GenBank/DDBJ whole genome shotgun (WGS) entry which is preliminary data.</text>
</comment>
<keyword evidence="1" id="KW-1133">Transmembrane helix</keyword>
<dbReference type="AlphaFoldDB" id="D3AE85"/>
<evidence type="ECO:0000313" key="2">
    <source>
        <dbReference type="EMBL" id="EFC99884.1"/>
    </source>
</evidence>